<organism evidence="5 6">
    <name type="scientific">[Mycobacterium] fortunisiensis</name>
    <dbReference type="NCBI Taxonomy" id="2600579"/>
    <lineage>
        <taxon>Bacteria</taxon>
        <taxon>Bacillati</taxon>
        <taxon>Actinomycetota</taxon>
        <taxon>Actinomycetes</taxon>
        <taxon>Mycobacteriales</taxon>
        <taxon>Mycobacteriaceae</taxon>
        <taxon>Mycolicibacterium</taxon>
    </lineage>
</organism>
<evidence type="ECO:0000313" key="5">
    <source>
        <dbReference type="EMBL" id="MBU9764863.1"/>
    </source>
</evidence>
<dbReference type="Pfam" id="PF00756">
    <property type="entry name" value="Esterase"/>
    <property type="match status" value="1"/>
</dbReference>
<proteinExistence type="predicted"/>
<keyword evidence="4" id="KW-0812">Transmembrane</keyword>
<feature type="transmembrane region" description="Helical" evidence="4">
    <location>
        <begin position="86"/>
        <end position="106"/>
    </location>
</feature>
<keyword evidence="6" id="KW-1185">Reference proteome</keyword>
<evidence type="ECO:0000256" key="1">
    <source>
        <dbReference type="ARBA" id="ARBA00004613"/>
    </source>
</evidence>
<feature type="region of interest" description="Disordered" evidence="3">
    <location>
        <begin position="456"/>
        <end position="475"/>
    </location>
</feature>
<feature type="transmembrane region" description="Helical" evidence="4">
    <location>
        <begin position="27"/>
        <end position="45"/>
    </location>
</feature>
<dbReference type="RefSeq" id="WP_217157818.1">
    <property type="nucleotide sequence ID" value="NZ_VOMB01000016.1"/>
</dbReference>
<keyword evidence="2" id="KW-0964">Secreted</keyword>
<dbReference type="InterPro" id="IPR000801">
    <property type="entry name" value="Esterase-like"/>
</dbReference>
<protein>
    <submittedName>
        <fullName evidence="5">Esterase family protein</fullName>
    </submittedName>
</protein>
<keyword evidence="4" id="KW-0472">Membrane</keyword>
<accession>A0ABS6KMR2</accession>
<evidence type="ECO:0000313" key="6">
    <source>
        <dbReference type="Proteomes" id="UP000812982"/>
    </source>
</evidence>
<reference evidence="5 6" key="1">
    <citation type="journal article" date="2021" name="Sci. Rep.">
        <title>Phenotypic and genomic hallmarks of a novel, potentially pathogenic rapidly growing Mycobacterium species related to the Mycobacterium fortuitum complex.</title>
        <authorList>
            <person name="Gharbi R."/>
            <person name="Khanna V."/>
            <person name="Frigui W."/>
            <person name="Mhenni B."/>
            <person name="Brosch R."/>
            <person name="Mardassi H."/>
        </authorList>
    </citation>
    <scope>NUCLEOTIDE SEQUENCE [LARGE SCALE GENOMIC DNA]</scope>
    <source>
        <strain evidence="5 6">TNTM28</strain>
    </source>
</reference>
<dbReference type="Proteomes" id="UP000812982">
    <property type="component" value="Unassembled WGS sequence"/>
</dbReference>
<dbReference type="PANTHER" id="PTHR48098:SF1">
    <property type="entry name" value="DIACYLGLYCEROL ACYLTRANSFERASE_MYCOLYLTRANSFERASE AG85A"/>
    <property type="match status" value="1"/>
</dbReference>
<gene>
    <name evidence="5" type="ORF">FR943_13555</name>
</gene>
<dbReference type="EMBL" id="VOMB01000016">
    <property type="protein sequence ID" value="MBU9764863.1"/>
    <property type="molecule type" value="Genomic_DNA"/>
</dbReference>
<sequence>MRTAELIAVAADRPGAPLPQGLSLLDGWLPATIQLAAVVVLIVAAARSSRRWPMVCVTAAAIGAGLALAVRWYVFAHGMTTNPVPVQLWVWIGLSGAALVVLVLGWRATSWWRRGAAVAAVPSALVCVLLATNIWIGYFPTVELAWAQLSAGPLPDEVSEHQLAERRRSGNTEGPGAVIRIDVPDTGSGFRHRQEIVYLPPAWFAADPAPQLPVVLLIGGAFNTPEDWARTGNAIATVDAYAAENHGYSPILVLPDVGGSFNNDTECVNGPRGNVADHLTRELVPYVQSRFGTRPAGHGWGIIGFSMGGTCATGLTVRHPDIFSAFVNMGGDIGPNVGTEEATLTDLFGGDADAVKEFDPREIMSRHGPYTGVSGWFVVFRTPQGAGKQPPVQADTPPQCDILDVSDDQSKAARTLCTSARNLDIEARVTVADGDHDWPMAGQMLATTLPWMSERLGTPGVAPDPNTLTDPLAVR</sequence>
<feature type="transmembrane region" description="Helical" evidence="4">
    <location>
        <begin position="52"/>
        <end position="74"/>
    </location>
</feature>
<name>A0ABS6KMR2_9MYCO</name>
<comment type="caution">
    <text evidence="5">The sequence shown here is derived from an EMBL/GenBank/DDBJ whole genome shotgun (WGS) entry which is preliminary data.</text>
</comment>
<dbReference type="PANTHER" id="PTHR48098">
    <property type="entry name" value="ENTEROCHELIN ESTERASE-RELATED"/>
    <property type="match status" value="1"/>
</dbReference>
<evidence type="ECO:0000256" key="2">
    <source>
        <dbReference type="ARBA" id="ARBA00022525"/>
    </source>
</evidence>
<evidence type="ECO:0000256" key="4">
    <source>
        <dbReference type="SAM" id="Phobius"/>
    </source>
</evidence>
<feature type="transmembrane region" description="Helical" evidence="4">
    <location>
        <begin position="118"/>
        <end position="138"/>
    </location>
</feature>
<keyword evidence="4" id="KW-1133">Transmembrane helix</keyword>
<comment type="subcellular location">
    <subcellularLocation>
        <location evidence="1">Secreted</location>
    </subcellularLocation>
</comment>
<evidence type="ECO:0000256" key="3">
    <source>
        <dbReference type="SAM" id="MobiDB-lite"/>
    </source>
</evidence>
<dbReference type="InterPro" id="IPR050583">
    <property type="entry name" value="Mycobacterial_A85_antigen"/>
</dbReference>